<organism evidence="1 2">
    <name type="scientific">Anopheles albimanus</name>
    <name type="common">New world malaria mosquito</name>
    <dbReference type="NCBI Taxonomy" id="7167"/>
    <lineage>
        <taxon>Eukaryota</taxon>
        <taxon>Metazoa</taxon>
        <taxon>Ecdysozoa</taxon>
        <taxon>Arthropoda</taxon>
        <taxon>Hexapoda</taxon>
        <taxon>Insecta</taxon>
        <taxon>Pterygota</taxon>
        <taxon>Neoptera</taxon>
        <taxon>Endopterygota</taxon>
        <taxon>Diptera</taxon>
        <taxon>Nematocera</taxon>
        <taxon>Culicoidea</taxon>
        <taxon>Culicidae</taxon>
        <taxon>Anophelinae</taxon>
        <taxon>Anopheles</taxon>
    </lineage>
</organism>
<evidence type="ECO:0000313" key="1">
    <source>
        <dbReference type="EnsemblMetazoa" id="AALB003513-PA"/>
    </source>
</evidence>
<dbReference type="GeneID" id="118456274"/>
<reference evidence="1 2" key="1">
    <citation type="journal article" date="2017" name="G3 (Bethesda)">
        <title>The Physical Genome Mapping of Anopheles albimanus Corrected Scaffold Misassemblies and Identified Interarm Rearrangements in Genus Anopheles.</title>
        <authorList>
            <person name="Artemov G.N."/>
            <person name="Peery A.N."/>
            <person name="Jiang X."/>
            <person name="Tu Z."/>
            <person name="Stegniy V.N."/>
            <person name="Sharakhova M.V."/>
            <person name="Sharakhov I.V."/>
        </authorList>
    </citation>
    <scope>NUCLEOTIDE SEQUENCE [LARGE SCALE GENOMIC DNA]</scope>
    <source>
        <strain evidence="1 2">ALBI9_A</strain>
    </source>
</reference>
<dbReference type="PANTHER" id="PTHR33964:SF2">
    <property type="entry name" value="IP09356P"/>
    <property type="match status" value="1"/>
</dbReference>
<dbReference type="OrthoDB" id="10051804at2759"/>
<dbReference type="KEGG" id="aali:118456274"/>
<protein>
    <submittedName>
        <fullName evidence="1">Uncharacterized protein</fullName>
    </submittedName>
</protein>
<dbReference type="AlphaFoldDB" id="A0A182FAI4"/>
<dbReference type="Proteomes" id="UP000069272">
    <property type="component" value="Chromosome 2R"/>
</dbReference>
<dbReference type="RefSeq" id="XP_035772780.1">
    <property type="nucleotide sequence ID" value="XM_035916887.1"/>
</dbReference>
<evidence type="ECO:0000313" key="2">
    <source>
        <dbReference type="Proteomes" id="UP000069272"/>
    </source>
</evidence>
<dbReference type="STRING" id="7167.A0A182FAI4"/>
<keyword evidence="2" id="KW-1185">Reference proteome</keyword>
<dbReference type="EnsemblMetazoa" id="AALB003513-RA">
    <property type="protein sequence ID" value="AALB003513-PA"/>
    <property type="gene ID" value="AALB003513"/>
</dbReference>
<sequence>MDIKFNRLVCLLWVVWGIHCSVTDRGAIPAPPCGRISQMLDNCFNNYTPTVAVEALHTVKIPESLEEINNRCLLFHRGMECVRQYMKVCVNARQRKVIENEVYGAQKLYEFLCYDRTFQTEFLRHKTCFHLVHPEWDLCSNQFVRLLKDEMARTTKQSIDMQYLHFCCARYAYESCVYNSARYICKPDSAIFLRRIAKLLSTDRHFLNCDRIENALCSGGSSRSRTCPIFSVTVTMIFATCSIIWKSFVG</sequence>
<dbReference type="PANTHER" id="PTHR33964">
    <property type="entry name" value="RE45066P-RELATED"/>
    <property type="match status" value="1"/>
</dbReference>
<reference evidence="1" key="2">
    <citation type="submission" date="2022-08" db="UniProtKB">
        <authorList>
            <consortium name="EnsemblMetazoa"/>
        </authorList>
    </citation>
    <scope>IDENTIFICATION</scope>
    <source>
        <strain evidence="1">STECLA/ALBI9_A</strain>
    </source>
</reference>
<accession>A0A182FAI4</accession>
<dbReference type="VEuPathDB" id="VectorBase:AALB20_036113"/>
<dbReference type="VEuPathDB" id="VectorBase:AALB003513"/>
<proteinExistence type="predicted"/>
<name>A0A182FAI4_ANOAL</name>